<dbReference type="EnsemblPlants" id="KQL14255">
    <property type="protein sequence ID" value="KQL14255"/>
    <property type="gene ID" value="SETIT_025455mg"/>
</dbReference>
<evidence type="ECO:0000313" key="3">
    <source>
        <dbReference type="Proteomes" id="UP000004995"/>
    </source>
</evidence>
<evidence type="ECO:0000256" key="1">
    <source>
        <dbReference type="SAM" id="MobiDB-lite"/>
    </source>
</evidence>
<protein>
    <submittedName>
        <fullName evidence="2">Uncharacterized protein</fullName>
    </submittedName>
</protein>
<dbReference type="Proteomes" id="UP000004995">
    <property type="component" value="Unassembled WGS sequence"/>
</dbReference>
<proteinExistence type="predicted"/>
<dbReference type="Gramene" id="KQL14255">
    <property type="protein sequence ID" value="KQL14255"/>
    <property type="gene ID" value="SETIT_025455mg"/>
</dbReference>
<organism evidence="2 3">
    <name type="scientific">Setaria italica</name>
    <name type="common">Foxtail millet</name>
    <name type="synonym">Panicum italicum</name>
    <dbReference type="NCBI Taxonomy" id="4555"/>
    <lineage>
        <taxon>Eukaryota</taxon>
        <taxon>Viridiplantae</taxon>
        <taxon>Streptophyta</taxon>
        <taxon>Embryophyta</taxon>
        <taxon>Tracheophyta</taxon>
        <taxon>Spermatophyta</taxon>
        <taxon>Magnoliopsida</taxon>
        <taxon>Liliopsida</taxon>
        <taxon>Poales</taxon>
        <taxon>Poaceae</taxon>
        <taxon>PACMAD clade</taxon>
        <taxon>Panicoideae</taxon>
        <taxon>Panicodae</taxon>
        <taxon>Paniceae</taxon>
        <taxon>Cenchrinae</taxon>
        <taxon>Setaria</taxon>
    </lineage>
</organism>
<dbReference type="HOGENOM" id="CLU_2337566_0_0_1"/>
<accession>K3ZFV3</accession>
<feature type="region of interest" description="Disordered" evidence="1">
    <location>
        <begin position="1"/>
        <end position="27"/>
    </location>
</feature>
<reference evidence="3" key="1">
    <citation type="journal article" date="2012" name="Nat. Biotechnol.">
        <title>Reference genome sequence of the model plant Setaria.</title>
        <authorList>
            <person name="Bennetzen J.L."/>
            <person name="Schmutz J."/>
            <person name="Wang H."/>
            <person name="Percifield R."/>
            <person name="Hawkins J."/>
            <person name="Pontaroli A.C."/>
            <person name="Estep M."/>
            <person name="Feng L."/>
            <person name="Vaughn J.N."/>
            <person name="Grimwood J."/>
            <person name="Jenkins J."/>
            <person name="Barry K."/>
            <person name="Lindquist E."/>
            <person name="Hellsten U."/>
            <person name="Deshpande S."/>
            <person name="Wang X."/>
            <person name="Wu X."/>
            <person name="Mitros T."/>
            <person name="Triplett J."/>
            <person name="Yang X."/>
            <person name="Ye C.Y."/>
            <person name="Mauro-Herrera M."/>
            <person name="Wang L."/>
            <person name="Li P."/>
            <person name="Sharma M."/>
            <person name="Sharma R."/>
            <person name="Ronald P.C."/>
            <person name="Panaud O."/>
            <person name="Kellogg E.A."/>
            <person name="Brutnell T.P."/>
            <person name="Doust A.N."/>
            <person name="Tuskan G.A."/>
            <person name="Rokhsar D."/>
            <person name="Devos K.M."/>
        </authorList>
    </citation>
    <scope>NUCLEOTIDE SEQUENCE [LARGE SCALE GENOMIC DNA]</scope>
    <source>
        <strain evidence="3">cv. Yugu1</strain>
    </source>
</reference>
<feature type="compositionally biased region" description="Low complexity" evidence="1">
    <location>
        <begin position="10"/>
        <end position="24"/>
    </location>
</feature>
<dbReference type="AlphaFoldDB" id="K3ZFV3"/>
<dbReference type="EMBL" id="AGNK02001544">
    <property type="status" value="NOT_ANNOTATED_CDS"/>
    <property type="molecule type" value="Genomic_DNA"/>
</dbReference>
<reference evidence="2" key="2">
    <citation type="submission" date="2018-08" db="UniProtKB">
        <authorList>
            <consortium name="EnsemblPlants"/>
        </authorList>
    </citation>
    <scope>IDENTIFICATION</scope>
    <source>
        <strain evidence="2">Yugu1</strain>
    </source>
</reference>
<dbReference type="InParanoid" id="K3ZFV3"/>
<evidence type="ECO:0000313" key="2">
    <source>
        <dbReference type="EnsemblPlants" id="KQL14255"/>
    </source>
</evidence>
<keyword evidence="3" id="KW-1185">Reference proteome</keyword>
<sequence>MSTYSRDDAATAADASSPDGTASTGSWAPRSLALPIYLASRNSAWSQRQAPRLTPTGPCTLECHDHPCCHPSGAAGSTAWMCRPRNCNPPSSPKHLGP</sequence>
<name>K3ZFV3_SETIT</name>